<evidence type="ECO:0000259" key="11">
    <source>
        <dbReference type="PROSITE" id="PS50936"/>
    </source>
</evidence>
<dbReference type="EC" id="3.6.1.-" evidence="10"/>
<gene>
    <name evidence="10 13" type="primary">rsgA</name>
    <name evidence="13" type="ORF">DHf2319_04675</name>
</gene>
<evidence type="ECO:0000256" key="2">
    <source>
        <dbReference type="ARBA" id="ARBA00022517"/>
    </source>
</evidence>
<keyword evidence="2 10" id="KW-0690">Ribosome biogenesis</keyword>
<dbReference type="Pfam" id="PF03193">
    <property type="entry name" value="RsgA_GTPase"/>
    <property type="match status" value="1"/>
</dbReference>
<dbReference type="Gene3D" id="1.10.40.50">
    <property type="entry name" value="Probable gtpase engc, domain 3"/>
    <property type="match status" value="1"/>
</dbReference>
<dbReference type="CDD" id="cd01854">
    <property type="entry name" value="YjeQ_EngC"/>
    <property type="match status" value="1"/>
</dbReference>
<dbReference type="EMBL" id="CP063982">
    <property type="protein sequence ID" value="UOD51568.1"/>
    <property type="molecule type" value="Genomic_DNA"/>
</dbReference>
<sequence>MSQTVRGRVVSAHGSHFYVELESGQIRHCFPKGRRNEAAVGDWVSVQLQGDQEGQLVAIEPRRNLLYRSDEWRTKQFAANVDQVLLVVAVKPTFADDLLGRALAGAWAADVEPVIVLNKIDIHDGLDQARERLKPYKDLGVTILEVSALDSSTVEQQIRPLLTHKTTLLLGQSAMGKSTLLNALIPAAQANTQEHSVALDAGKHTTTTTKLYHLPESSGDLIDSPGVQAFGLAHLSLEDIERGFPEFARHKEHCRFYNCTHRREPNCGVLDALARGEIDPRRHALYERLLEEKASAKT</sequence>
<protein>
    <recommendedName>
        <fullName evidence="10">Small ribosomal subunit biogenesis GTPase RsgA</fullName>
        <ecNumber evidence="10">3.6.1.-</ecNumber>
    </recommendedName>
</protein>
<dbReference type="InterPro" id="IPR031944">
    <property type="entry name" value="RsgA_N"/>
</dbReference>
<dbReference type="SUPFAM" id="SSF50249">
    <property type="entry name" value="Nucleic acid-binding proteins"/>
    <property type="match status" value="1"/>
</dbReference>
<keyword evidence="7 10" id="KW-0862">Zinc</keyword>
<dbReference type="SUPFAM" id="SSF52540">
    <property type="entry name" value="P-loop containing nucleoside triphosphate hydrolases"/>
    <property type="match status" value="1"/>
</dbReference>
<comment type="cofactor">
    <cofactor evidence="10">
        <name>Zn(2+)</name>
        <dbReference type="ChEBI" id="CHEBI:29105"/>
    </cofactor>
    <text evidence="10">Binds 1 zinc ion per subunit.</text>
</comment>
<keyword evidence="8 10" id="KW-0694">RNA-binding</keyword>
<evidence type="ECO:0000256" key="1">
    <source>
        <dbReference type="ARBA" id="ARBA00022490"/>
    </source>
</evidence>
<dbReference type="InterPro" id="IPR004881">
    <property type="entry name" value="Ribosome_biogen_GTPase_RsgA"/>
</dbReference>
<keyword evidence="1 10" id="KW-0963">Cytoplasm</keyword>
<keyword evidence="14" id="KW-1185">Reference proteome</keyword>
<dbReference type="PROSITE" id="PS51721">
    <property type="entry name" value="G_CP"/>
    <property type="match status" value="1"/>
</dbReference>
<evidence type="ECO:0000256" key="3">
    <source>
        <dbReference type="ARBA" id="ARBA00022723"/>
    </source>
</evidence>
<evidence type="ECO:0000313" key="14">
    <source>
        <dbReference type="Proteomes" id="UP000831607"/>
    </source>
</evidence>
<feature type="domain" description="EngC GTPase" evidence="11">
    <location>
        <begin position="79"/>
        <end position="228"/>
    </location>
</feature>
<evidence type="ECO:0000256" key="6">
    <source>
        <dbReference type="ARBA" id="ARBA00022801"/>
    </source>
</evidence>
<dbReference type="CDD" id="cd04466">
    <property type="entry name" value="S1_YloQ_GTPase"/>
    <property type="match status" value="1"/>
</dbReference>
<keyword evidence="5 10" id="KW-0547">Nucleotide-binding</keyword>
<dbReference type="PANTHER" id="PTHR32120">
    <property type="entry name" value="SMALL RIBOSOMAL SUBUNIT BIOGENESIS GTPASE RSGA"/>
    <property type="match status" value="1"/>
</dbReference>
<dbReference type="InterPro" id="IPR030378">
    <property type="entry name" value="G_CP_dom"/>
</dbReference>
<dbReference type="InterPro" id="IPR012340">
    <property type="entry name" value="NA-bd_OB-fold"/>
</dbReference>
<organism evidence="13 14">
    <name type="scientific">Orrella daihaiensis</name>
    <dbReference type="NCBI Taxonomy" id="2782176"/>
    <lineage>
        <taxon>Bacteria</taxon>
        <taxon>Pseudomonadati</taxon>
        <taxon>Pseudomonadota</taxon>
        <taxon>Betaproteobacteria</taxon>
        <taxon>Burkholderiales</taxon>
        <taxon>Alcaligenaceae</taxon>
        <taxon>Orrella</taxon>
    </lineage>
</organism>
<feature type="binding site" evidence="10">
    <location>
        <position position="261"/>
    </location>
    <ligand>
        <name>Zn(2+)</name>
        <dbReference type="ChEBI" id="CHEBI:29105"/>
    </ligand>
</feature>
<dbReference type="HAMAP" id="MF_01820">
    <property type="entry name" value="GTPase_RsgA"/>
    <property type="match status" value="1"/>
</dbReference>
<feature type="binding site" evidence="10">
    <location>
        <begin position="118"/>
        <end position="121"/>
    </location>
    <ligand>
        <name>GTP</name>
        <dbReference type="ChEBI" id="CHEBI:37565"/>
    </ligand>
</feature>
<evidence type="ECO:0000256" key="7">
    <source>
        <dbReference type="ARBA" id="ARBA00022833"/>
    </source>
</evidence>
<evidence type="ECO:0000256" key="9">
    <source>
        <dbReference type="ARBA" id="ARBA00023134"/>
    </source>
</evidence>
<reference evidence="13 14" key="1">
    <citation type="submission" date="2020-11" db="EMBL/GenBank/DDBJ databases">
        <title>Algicoccus daihaiensis sp.nov., isolated from Daihai Lake in Inner Mongolia.</title>
        <authorList>
            <person name="Kai J."/>
        </authorList>
    </citation>
    <scope>NUCLEOTIDE SEQUENCE [LARGE SCALE GENOMIC DNA]</scope>
    <source>
        <strain evidence="14">f23</strain>
    </source>
</reference>
<dbReference type="PANTHER" id="PTHR32120:SF11">
    <property type="entry name" value="SMALL RIBOSOMAL SUBUNIT BIOGENESIS GTPASE RSGA 1, MITOCHONDRIAL-RELATED"/>
    <property type="match status" value="1"/>
</dbReference>
<evidence type="ECO:0000313" key="13">
    <source>
        <dbReference type="EMBL" id="UOD51568.1"/>
    </source>
</evidence>
<dbReference type="InterPro" id="IPR010914">
    <property type="entry name" value="RsgA_GTPase_dom"/>
</dbReference>
<dbReference type="Gene3D" id="3.40.50.300">
    <property type="entry name" value="P-loop containing nucleotide triphosphate hydrolases"/>
    <property type="match status" value="1"/>
</dbReference>
<evidence type="ECO:0000256" key="4">
    <source>
        <dbReference type="ARBA" id="ARBA00022730"/>
    </source>
</evidence>
<comment type="subcellular location">
    <subcellularLocation>
        <location evidence="10">Cytoplasm</location>
    </subcellularLocation>
</comment>
<evidence type="ECO:0000256" key="8">
    <source>
        <dbReference type="ARBA" id="ARBA00022884"/>
    </source>
</evidence>
<keyword evidence="3 10" id="KW-0479">Metal-binding</keyword>
<evidence type="ECO:0000259" key="12">
    <source>
        <dbReference type="PROSITE" id="PS51721"/>
    </source>
</evidence>
<feature type="binding site" evidence="10">
    <location>
        <position position="254"/>
    </location>
    <ligand>
        <name>Zn(2+)</name>
        <dbReference type="ChEBI" id="CHEBI:29105"/>
    </ligand>
</feature>
<evidence type="ECO:0000256" key="10">
    <source>
        <dbReference type="HAMAP-Rule" id="MF_01820"/>
    </source>
</evidence>
<proteinExistence type="inferred from homology"/>
<dbReference type="Proteomes" id="UP000831607">
    <property type="component" value="Chromosome"/>
</dbReference>
<dbReference type="Gene3D" id="2.40.50.140">
    <property type="entry name" value="Nucleic acid-binding proteins"/>
    <property type="match status" value="1"/>
</dbReference>
<keyword evidence="9 10" id="KW-0342">GTP-binding</keyword>
<comment type="function">
    <text evidence="10">One of several proteins that assist in the late maturation steps of the functional core of the 30S ribosomal subunit. Helps release RbfA from mature subunits. May play a role in the assembly of ribosomal proteins into the subunit. Circularly permuted GTPase that catalyzes slow GTP hydrolysis, GTPase activity is stimulated by the 30S ribosomal subunit.</text>
</comment>
<name>A0ABY4AMQ5_9BURK</name>
<feature type="domain" description="CP-type G" evidence="12">
    <location>
        <begin position="68"/>
        <end position="230"/>
    </location>
</feature>
<accession>A0ABY4AMQ5</accession>
<keyword evidence="4 10" id="KW-0699">rRNA-binding</keyword>
<dbReference type="PROSITE" id="PS50936">
    <property type="entry name" value="ENGC_GTPASE"/>
    <property type="match status" value="1"/>
</dbReference>
<keyword evidence="6 10" id="KW-0378">Hydrolase</keyword>
<comment type="similarity">
    <text evidence="10">Belongs to the TRAFAC class YlqF/YawG GTPase family. RsgA subfamily.</text>
</comment>
<evidence type="ECO:0000256" key="5">
    <source>
        <dbReference type="ARBA" id="ARBA00022741"/>
    </source>
</evidence>
<dbReference type="InterPro" id="IPR027417">
    <property type="entry name" value="P-loop_NTPase"/>
</dbReference>
<feature type="binding site" evidence="10">
    <location>
        <position position="259"/>
    </location>
    <ligand>
        <name>Zn(2+)</name>
        <dbReference type="ChEBI" id="CHEBI:29105"/>
    </ligand>
</feature>
<feature type="binding site" evidence="10">
    <location>
        <position position="267"/>
    </location>
    <ligand>
        <name>Zn(2+)</name>
        <dbReference type="ChEBI" id="CHEBI:29105"/>
    </ligand>
</feature>
<comment type="subunit">
    <text evidence="10">Monomer. Associates with 30S ribosomal subunit, binds 16S rRNA.</text>
</comment>
<feature type="binding site" evidence="10">
    <location>
        <begin position="171"/>
        <end position="179"/>
    </location>
    <ligand>
        <name>GTP</name>
        <dbReference type="ChEBI" id="CHEBI:37565"/>
    </ligand>
</feature>
<dbReference type="NCBIfam" id="TIGR00157">
    <property type="entry name" value="ribosome small subunit-dependent GTPase A"/>
    <property type="match status" value="1"/>
</dbReference>